<reference evidence="2" key="1">
    <citation type="submission" date="2017-05" db="UniProtKB">
        <authorList>
            <consortium name="EnsemblMetazoa"/>
        </authorList>
    </citation>
    <scope>IDENTIFICATION</scope>
</reference>
<dbReference type="PANTHER" id="PTHR44207">
    <property type="entry name" value="SURFACE ANTIGEN BSPA-LIKE-RELATED"/>
    <property type="match status" value="1"/>
</dbReference>
<dbReference type="PANTHER" id="PTHR44207:SF2">
    <property type="entry name" value="REPEAT PROTEIN, PUTATIVE-RELATED"/>
    <property type="match status" value="1"/>
</dbReference>
<dbReference type="AlphaFoldDB" id="A0A1X7TWV2"/>
<protein>
    <submittedName>
        <fullName evidence="2">Uncharacterized protein</fullName>
    </submittedName>
</protein>
<proteinExistence type="predicted"/>
<dbReference type="InterPro" id="IPR002110">
    <property type="entry name" value="Ankyrin_rpt"/>
</dbReference>
<feature type="repeat" description="ANK" evidence="1">
    <location>
        <begin position="108"/>
        <end position="131"/>
    </location>
</feature>
<organism evidence="2">
    <name type="scientific">Amphimedon queenslandica</name>
    <name type="common">Sponge</name>
    <dbReference type="NCBI Taxonomy" id="400682"/>
    <lineage>
        <taxon>Eukaryota</taxon>
        <taxon>Metazoa</taxon>
        <taxon>Porifera</taxon>
        <taxon>Demospongiae</taxon>
        <taxon>Heteroscleromorpha</taxon>
        <taxon>Haplosclerida</taxon>
        <taxon>Niphatidae</taxon>
        <taxon>Amphimedon</taxon>
    </lineage>
</organism>
<evidence type="ECO:0000313" key="2">
    <source>
        <dbReference type="EnsemblMetazoa" id="Aqu2.1.19524_001"/>
    </source>
</evidence>
<dbReference type="Pfam" id="PF00023">
    <property type="entry name" value="Ank"/>
    <property type="match status" value="2"/>
</dbReference>
<evidence type="ECO:0000256" key="1">
    <source>
        <dbReference type="PROSITE-ProRule" id="PRU00023"/>
    </source>
</evidence>
<name>A0A1X7TWV2_AMPQE</name>
<dbReference type="OrthoDB" id="7791519at2759"/>
<dbReference type="CDD" id="cd00882">
    <property type="entry name" value="Ras_like_GTPase"/>
    <property type="match status" value="1"/>
</dbReference>
<accession>A0A1X7TWV2</accession>
<dbReference type="Pfam" id="PF12796">
    <property type="entry name" value="Ank_2"/>
    <property type="match status" value="3"/>
</dbReference>
<dbReference type="InterPro" id="IPR027417">
    <property type="entry name" value="P-loop_NTPase"/>
</dbReference>
<dbReference type="SUPFAM" id="SSF48403">
    <property type="entry name" value="Ankyrin repeat"/>
    <property type="match status" value="1"/>
</dbReference>
<dbReference type="Gene3D" id="3.40.50.300">
    <property type="entry name" value="P-loop containing nucleotide triphosphate hydrolases"/>
    <property type="match status" value="1"/>
</dbReference>
<keyword evidence="1" id="KW-0040">ANK repeat</keyword>
<dbReference type="PROSITE" id="PS50088">
    <property type="entry name" value="ANK_REPEAT"/>
    <property type="match status" value="2"/>
</dbReference>
<dbReference type="Gene3D" id="1.25.40.20">
    <property type="entry name" value="Ankyrin repeat-containing domain"/>
    <property type="match status" value="3"/>
</dbReference>
<dbReference type="eggNOG" id="KOG4177">
    <property type="taxonomic scope" value="Eukaryota"/>
</dbReference>
<feature type="repeat" description="ANK" evidence="1">
    <location>
        <begin position="338"/>
        <end position="362"/>
    </location>
</feature>
<dbReference type="SUPFAM" id="SSF52540">
    <property type="entry name" value="P-loop containing nucleoside triphosphate hydrolases"/>
    <property type="match status" value="1"/>
</dbReference>
<dbReference type="SMART" id="SM00248">
    <property type="entry name" value="ANK"/>
    <property type="match status" value="10"/>
</dbReference>
<sequence length="982" mass="110248">MSLEDKCWTAFKKRDPEEAVRLLPLVEEPNKIKRVYIQGNTSLLHLSSRHGWLDVIKDLITKYHCDPHERDGMSRTCLHYAAGYGHHVDVIRYLIDECHCDPKVADKYGYTVLHKAAENGSLDFVKYLINHHHCDPMATTNRRKTVLHCAAKHIDIVKYLINECHCDPMATIHGGETVLHFAAGHIDIVKYLINECHCDPMATDSKNRTILHVAAEFNFPGIIKYLINECHCDPMATTNSGKTVLHCAAGHIDIVKYLINECHCDPMATTNSGETVLHCAARHIDIVKYLINECHCNPMATDSKNRTILHAAAEFNFPGLIKYLINECNCNPMAVDRLGQTPLHCAIHCGCSAAVEYLLSTGKCDPLAKDNKGDTPLKLAIEGPLYCRTFTLSVFKKFGGIKSSHPIDSYVNVLLVGNPGAGKSTLSHVINDTATGSIVLGSLRNVGGVVPCTAGIIPYKLQHRTLGSIILHDFAGHSEYYSSHTAVIENLLQGSGGVFLIVVNILEKEPLKQLHQWLTVVRNEVQKALNQCHVIVIVSHVDEISNPVERRRRKEEIQESIVTERCDSGFLDCRKLGGSGVDSFFNMLSSACESIRNKSGRNLSLYCHMMYGLLEKRKENILTLSDVMSAGKDNDDYFIPDKRGDVLDVLHSLHSTGLISVLKSEDKVWVVVNKGILLTEVNGILFAPETFEEHVDIASNTGIVSVSGLTRLFPKYDPDMLIRFLKNMELCEEINPSFLTITNLHQLAVEEEEEGGTERTGERLLHFPCLLSSDRTDEMTSQVYQFGWCLQCTSKHHFFPPRYFHILSLRLAYKMALPQEDDKLNRYCTFWKNGLYWFNGHGVGSLVEIVDESQCVLVMMSCEKGYSDNMVSLRRDVIGEVMSVYKESCPSLEVKELVIDPKELAYPVNTPRERTTYGIYNVLLAIKKRKPFLVSDKGQTELKEILPDESLSDISNLSLLGGRDIKVRINTHKLFDTLIEAL</sequence>
<dbReference type="PROSITE" id="PS50297">
    <property type="entry name" value="ANK_REP_REGION"/>
    <property type="match status" value="2"/>
</dbReference>
<dbReference type="InterPro" id="IPR036770">
    <property type="entry name" value="Ankyrin_rpt-contain_sf"/>
</dbReference>
<dbReference type="EnsemblMetazoa" id="Aqu2.1.19524_001">
    <property type="protein sequence ID" value="Aqu2.1.19524_001"/>
    <property type="gene ID" value="Aqu2.1.19524"/>
</dbReference>
<dbReference type="InParanoid" id="A0A1X7TWV2"/>